<comment type="subcellular location">
    <subcellularLocation>
        <location evidence="1">Membrane</location>
    </subcellularLocation>
</comment>
<dbReference type="InterPro" id="IPR025423">
    <property type="entry name" value="TMEM205-like"/>
</dbReference>
<gene>
    <name evidence="7" type="ORF">BCF55_1884</name>
</gene>
<evidence type="ECO:0000313" key="8">
    <source>
        <dbReference type="Proteomes" id="UP000267841"/>
    </source>
</evidence>
<keyword evidence="2 5" id="KW-0812">Transmembrane</keyword>
<dbReference type="GO" id="GO:0016020">
    <property type="term" value="C:membrane"/>
    <property type="evidence" value="ECO:0007669"/>
    <property type="project" value="UniProtKB-SubCell"/>
</dbReference>
<evidence type="ECO:0000256" key="4">
    <source>
        <dbReference type="ARBA" id="ARBA00023136"/>
    </source>
</evidence>
<comment type="caution">
    <text evidence="7">The sequence shown here is derived from an EMBL/GenBank/DDBJ whole genome shotgun (WGS) entry which is preliminary data.</text>
</comment>
<dbReference type="Pfam" id="PF13664">
    <property type="entry name" value="DUF4149"/>
    <property type="match status" value="1"/>
</dbReference>
<evidence type="ECO:0000313" key="7">
    <source>
        <dbReference type="EMBL" id="RLJ71578.1"/>
    </source>
</evidence>
<evidence type="ECO:0000256" key="1">
    <source>
        <dbReference type="ARBA" id="ARBA00004370"/>
    </source>
</evidence>
<proteinExistence type="predicted"/>
<evidence type="ECO:0000256" key="3">
    <source>
        <dbReference type="ARBA" id="ARBA00022989"/>
    </source>
</evidence>
<protein>
    <submittedName>
        <fullName evidence="7">Uncharacterized protein DUF4149</fullName>
    </submittedName>
</protein>
<keyword evidence="4 5" id="KW-0472">Membrane</keyword>
<feature type="domain" description="TMEM205-like" evidence="6">
    <location>
        <begin position="4"/>
        <end position="95"/>
    </location>
</feature>
<dbReference type="AlphaFoldDB" id="A0A497XRL1"/>
<evidence type="ECO:0000259" key="6">
    <source>
        <dbReference type="Pfam" id="PF13664"/>
    </source>
</evidence>
<evidence type="ECO:0000256" key="5">
    <source>
        <dbReference type="SAM" id="Phobius"/>
    </source>
</evidence>
<keyword evidence="3 5" id="KW-1133">Transmembrane helix</keyword>
<dbReference type="Proteomes" id="UP000267841">
    <property type="component" value="Unassembled WGS sequence"/>
</dbReference>
<reference evidence="7 8" key="1">
    <citation type="submission" date="2018-10" db="EMBL/GenBank/DDBJ databases">
        <title>Genomic Encyclopedia of Archaeal and Bacterial Type Strains, Phase II (KMG-II): from individual species to whole genera.</title>
        <authorList>
            <person name="Goeker M."/>
        </authorList>
    </citation>
    <scope>NUCLEOTIDE SEQUENCE [LARGE SCALE GENOMIC DNA]</scope>
    <source>
        <strain evidence="7 8">DSM 16510</strain>
    </source>
</reference>
<name>A0A497XRL1_9AQUI</name>
<dbReference type="EMBL" id="RCCJ01000001">
    <property type="protein sequence ID" value="RLJ71578.1"/>
    <property type="molecule type" value="Genomic_DNA"/>
</dbReference>
<feature type="transmembrane region" description="Helical" evidence="5">
    <location>
        <begin position="105"/>
        <end position="127"/>
    </location>
</feature>
<accession>A0A497XRL1</accession>
<sequence length="134" mass="14566">MIFMLSFYFGLGAFFSYIVAPELFRSLERSVAGGIVEKVFPIYFGIGLGAVGLSLLIGLASKMDRFLIALLAVNLIVLLALQFYVLPEAHALKSTGSPEFARAHLISMIMSTVSLFFTFGAIVYLIVKTKNGSS</sequence>
<organism evidence="7 8">
    <name type="scientific">Hydrogenivirga caldilitoris</name>
    <dbReference type="NCBI Taxonomy" id="246264"/>
    <lineage>
        <taxon>Bacteria</taxon>
        <taxon>Pseudomonadati</taxon>
        <taxon>Aquificota</taxon>
        <taxon>Aquificia</taxon>
        <taxon>Aquificales</taxon>
        <taxon>Aquificaceae</taxon>
        <taxon>Hydrogenivirga</taxon>
    </lineage>
</organism>
<feature type="transmembrane region" description="Helical" evidence="5">
    <location>
        <begin position="39"/>
        <end position="59"/>
    </location>
</feature>
<feature type="transmembrane region" description="Helical" evidence="5">
    <location>
        <begin position="7"/>
        <end position="27"/>
    </location>
</feature>
<feature type="transmembrane region" description="Helical" evidence="5">
    <location>
        <begin position="66"/>
        <end position="85"/>
    </location>
</feature>
<keyword evidence="8" id="KW-1185">Reference proteome</keyword>
<evidence type="ECO:0000256" key="2">
    <source>
        <dbReference type="ARBA" id="ARBA00022692"/>
    </source>
</evidence>